<dbReference type="RefSeq" id="WP_263234068.1">
    <property type="nucleotide sequence ID" value="NZ_CP106793.1"/>
</dbReference>
<name>A0ABY6EAX4_9ACTN</name>
<feature type="compositionally biased region" description="Low complexity" evidence="1">
    <location>
        <begin position="49"/>
        <end position="70"/>
    </location>
</feature>
<feature type="region of interest" description="Disordered" evidence="1">
    <location>
        <begin position="49"/>
        <end position="76"/>
    </location>
</feature>
<keyword evidence="4" id="KW-1185">Reference proteome</keyword>
<sequence length="238" mass="25377">MATRSTAVTAAIAAGAALVATGITYASAASEPAHSASVVQQAAAPAAALEGNGNNNNGNNNNDNNNNAKGNEGEHHYRHHHRHLRLRHIGRIHINERDFPAIPDGCVPILSGLGSNSINIVNDSRHTVEVFRGVTCDNGAPIAVVGPWSQSDGVHPHPVHGGVKVKHGVVGSFRVICDRRGGRGFGEGFGDDDDFGGGEGFRGDRCSAFEHDGYGRDRDRDRDHDHDHDHDNDHDHDD</sequence>
<feature type="chain" id="PRO_5045818612" evidence="2">
    <location>
        <begin position="29"/>
        <end position="238"/>
    </location>
</feature>
<evidence type="ECO:0000256" key="1">
    <source>
        <dbReference type="SAM" id="MobiDB-lite"/>
    </source>
</evidence>
<feature type="signal peptide" evidence="2">
    <location>
        <begin position="1"/>
        <end position="28"/>
    </location>
</feature>
<proteinExistence type="predicted"/>
<accession>A0ABY6EAX4</accession>
<organism evidence="3 4">
    <name type="scientific">Streptomyces cynarae</name>
    <dbReference type="NCBI Taxonomy" id="2981134"/>
    <lineage>
        <taxon>Bacteria</taxon>
        <taxon>Bacillati</taxon>
        <taxon>Actinomycetota</taxon>
        <taxon>Actinomycetes</taxon>
        <taxon>Kitasatosporales</taxon>
        <taxon>Streptomycetaceae</taxon>
        <taxon>Streptomyces</taxon>
    </lineage>
</organism>
<dbReference type="EMBL" id="CP106793">
    <property type="protein sequence ID" value="UXY23855.1"/>
    <property type="molecule type" value="Genomic_DNA"/>
</dbReference>
<feature type="region of interest" description="Disordered" evidence="1">
    <location>
        <begin position="188"/>
        <end position="238"/>
    </location>
</feature>
<evidence type="ECO:0000313" key="3">
    <source>
        <dbReference type="EMBL" id="UXY23855.1"/>
    </source>
</evidence>
<protein>
    <submittedName>
        <fullName evidence="3">Uncharacterized protein</fullName>
    </submittedName>
</protein>
<gene>
    <name evidence="3" type="ORF">N8I84_38025</name>
</gene>
<reference evidence="3" key="1">
    <citation type="submission" date="2022-10" db="EMBL/GenBank/DDBJ databases">
        <authorList>
            <person name="Mo P."/>
        </authorList>
    </citation>
    <scope>NUCLEOTIDE SEQUENCE</scope>
    <source>
        <strain evidence="3">HUAS 13-4</strain>
    </source>
</reference>
<evidence type="ECO:0000256" key="2">
    <source>
        <dbReference type="SAM" id="SignalP"/>
    </source>
</evidence>
<evidence type="ECO:0000313" key="4">
    <source>
        <dbReference type="Proteomes" id="UP001061298"/>
    </source>
</evidence>
<feature type="compositionally biased region" description="Basic and acidic residues" evidence="1">
    <location>
        <begin position="201"/>
        <end position="238"/>
    </location>
</feature>
<dbReference type="Proteomes" id="UP001061298">
    <property type="component" value="Chromosome"/>
</dbReference>
<keyword evidence="2" id="KW-0732">Signal</keyword>